<dbReference type="InterPro" id="IPR002864">
    <property type="entry name" value="Acyl-ACP_thioesterase_NHD"/>
</dbReference>
<dbReference type="RefSeq" id="WP_111296752.1">
    <property type="nucleotide sequence ID" value="NZ_QKZV01000008.1"/>
</dbReference>
<dbReference type="InterPro" id="IPR029069">
    <property type="entry name" value="HotDog_dom_sf"/>
</dbReference>
<dbReference type="PANTHER" id="PTHR31793">
    <property type="entry name" value="4-HYDROXYBENZOYL-COA THIOESTERASE FAMILY MEMBER"/>
    <property type="match status" value="1"/>
</dbReference>
<dbReference type="SUPFAM" id="SSF54637">
    <property type="entry name" value="Thioesterase/thiol ester dehydrase-isomerase"/>
    <property type="match status" value="1"/>
</dbReference>
<accession>A0A2W7TCC4</accession>
<dbReference type="PANTHER" id="PTHR31793:SF37">
    <property type="entry name" value="ACYL-COA THIOESTER HYDROLASE YBGC"/>
    <property type="match status" value="1"/>
</dbReference>
<dbReference type="Gene3D" id="3.10.129.10">
    <property type="entry name" value="Hotdog Thioesterase"/>
    <property type="match status" value="1"/>
</dbReference>
<feature type="domain" description="Acyl-ACP thioesterase N-terminal hotdog" evidence="2">
    <location>
        <begin position="52"/>
        <end position="131"/>
    </location>
</feature>
<comment type="caution">
    <text evidence="3">The sequence shown here is derived from an EMBL/GenBank/DDBJ whole genome shotgun (WGS) entry which is preliminary data.</text>
</comment>
<gene>
    <name evidence="3" type="ORF">LX80_02386</name>
</gene>
<evidence type="ECO:0000313" key="4">
    <source>
        <dbReference type="Proteomes" id="UP000249720"/>
    </source>
</evidence>
<evidence type="ECO:0000256" key="1">
    <source>
        <dbReference type="ARBA" id="ARBA00022801"/>
    </source>
</evidence>
<dbReference type="OrthoDB" id="9801517at2"/>
<dbReference type="InterPro" id="IPR050563">
    <property type="entry name" value="4-hydroxybenzoyl-CoA_TE"/>
</dbReference>
<dbReference type="Proteomes" id="UP000249720">
    <property type="component" value="Unassembled WGS sequence"/>
</dbReference>
<keyword evidence="1 3" id="KW-0378">Hydrolase</keyword>
<name>A0A2W7TCC4_9BACT</name>
<dbReference type="EMBL" id="QKZV01000008">
    <property type="protein sequence ID" value="PZX60902.1"/>
    <property type="molecule type" value="Genomic_DNA"/>
</dbReference>
<dbReference type="GO" id="GO:0047617">
    <property type="term" value="F:fatty acyl-CoA hydrolase activity"/>
    <property type="evidence" value="ECO:0007669"/>
    <property type="project" value="TreeGrafter"/>
</dbReference>
<dbReference type="Pfam" id="PF01643">
    <property type="entry name" value="Acyl-ACP_TE"/>
    <property type="match status" value="1"/>
</dbReference>
<dbReference type="CDD" id="cd00586">
    <property type="entry name" value="4HBT"/>
    <property type="match status" value="1"/>
</dbReference>
<sequence length="134" mass="15930">MQEEVYPPYRYKITVSANHLDHLQHVNNVVYVQWLQDAAYQHWMQKVPEALHKEVLWVVRRHEIDYLAGAFLGDELEITTWPGQHTGVTWQRHYTIVRLSDNKTIVKATSIWALVHRANFHPRRIDDAILQVLR</sequence>
<keyword evidence="4" id="KW-1185">Reference proteome</keyword>
<evidence type="ECO:0000313" key="3">
    <source>
        <dbReference type="EMBL" id="PZX60902.1"/>
    </source>
</evidence>
<dbReference type="GO" id="GO:0006633">
    <property type="term" value="P:fatty acid biosynthetic process"/>
    <property type="evidence" value="ECO:0007669"/>
    <property type="project" value="InterPro"/>
</dbReference>
<reference evidence="3 4" key="1">
    <citation type="submission" date="2018-06" db="EMBL/GenBank/DDBJ databases">
        <title>Genomic Encyclopedia of Archaeal and Bacterial Type Strains, Phase II (KMG-II): from individual species to whole genera.</title>
        <authorList>
            <person name="Goeker M."/>
        </authorList>
    </citation>
    <scope>NUCLEOTIDE SEQUENCE [LARGE SCALE GENOMIC DNA]</scope>
    <source>
        <strain evidence="3 4">DSM 23241</strain>
    </source>
</reference>
<protein>
    <submittedName>
        <fullName evidence="3">Acyl-CoA thioester hydrolase</fullName>
    </submittedName>
</protein>
<proteinExistence type="predicted"/>
<evidence type="ECO:0000259" key="2">
    <source>
        <dbReference type="Pfam" id="PF01643"/>
    </source>
</evidence>
<dbReference type="AlphaFoldDB" id="A0A2W7TCC4"/>
<organism evidence="3 4">
    <name type="scientific">Hydrotalea sandarakina</name>
    <dbReference type="NCBI Taxonomy" id="1004304"/>
    <lineage>
        <taxon>Bacteria</taxon>
        <taxon>Pseudomonadati</taxon>
        <taxon>Bacteroidota</taxon>
        <taxon>Chitinophagia</taxon>
        <taxon>Chitinophagales</taxon>
        <taxon>Chitinophagaceae</taxon>
        <taxon>Hydrotalea</taxon>
    </lineage>
</organism>